<proteinExistence type="predicted"/>
<gene>
    <name evidence="2" type="ORF">FSARC_2978</name>
</gene>
<reference evidence="2" key="2">
    <citation type="submission" date="2020-05" db="EMBL/GenBank/DDBJ databases">
        <authorList>
            <person name="Kim H.-S."/>
            <person name="Proctor R.H."/>
            <person name="Brown D.W."/>
        </authorList>
    </citation>
    <scope>NUCLEOTIDE SEQUENCE</scope>
    <source>
        <strain evidence="2">NRRL 20472</strain>
    </source>
</reference>
<dbReference type="EMBL" id="JABEXW010000147">
    <property type="protein sequence ID" value="KAF4969883.1"/>
    <property type="molecule type" value="Genomic_DNA"/>
</dbReference>
<sequence>MATSTSTTTKLLGPTAPFKQPSACESNFAQTSALSTNRRTTYTVPVLQSTAKPSYHPSAWKDAALESRFEFYPANLINGPMFQRGADCGRWVPNTGGAQYDTPASESLVFHKAWTVSWNKTDTSTLTPQLPTLTNGMEVPTWTPGEEIPDGKYDSKPLDDGPFGSGAKFLTIGVPVIVVTIVLIMAYVGIRCYRKKQRR</sequence>
<keyword evidence="3" id="KW-1185">Reference proteome</keyword>
<evidence type="ECO:0000313" key="3">
    <source>
        <dbReference type="Proteomes" id="UP000622797"/>
    </source>
</evidence>
<feature type="transmembrane region" description="Helical" evidence="1">
    <location>
        <begin position="169"/>
        <end position="190"/>
    </location>
</feature>
<keyword evidence="1" id="KW-0812">Transmembrane</keyword>
<dbReference type="OrthoDB" id="4364105at2759"/>
<evidence type="ECO:0000313" key="2">
    <source>
        <dbReference type="EMBL" id="KAF4969883.1"/>
    </source>
</evidence>
<evidence type="ECO:0000256" key="1">
    <source>
        <dbReference type="SAM" id="Phobius"/>
    </source>
</evidence>
<accession>A0A8H4U507</accession>
<dbReference type="Proteomes" id="UP000622797">
    <property type="component" value="Unassembled WGS sequence"/>
</dbReference>
<name>A0A8H4U507_9HYPO</name>
<protein>
    <submittedName>
        <fullName evidence="2">Uncharacterized protein</fullName>
    </submittedName>
</protein>
<dbReference type="AlphaFoldDB" id="A0A8H4U507"/>
<keyword evidence="1" id="KW-0472">Membrane</keyword>
<keyword evidence="1" id="KW-1133">Transmembrane helix</keyword>
<comment type="caution">
    <text evidence="2">The sequence shown here is derived from an EMBL/GenBank/DDBJ whole genome shotgun (WGS) entry which is preliminary data.</text>
</comment>
<organism evidence="2 3">
    <name type="scientific">Fusarium sarcochroum</name>
    <dbReference type="NCBI Taxonomy" id="1208366"/>
    <lineage>
        <taxon>Eukaryota</taxon>
        <taxon>Fungi</taxon>
        <taxon>Dikarya</taxon>
        <taxon>Ascomycota</taxon>
        <taxon>Pezizomycotina</taxon>
        <taxon>Sordariomycetes</taxon>
        <taxon>Hypocreomycetidae</taxon>
        <taxon>Hypocreales</taxon>
        <taxon>Nectriaceae</taxon>
        <taxon>Fusarium</taxon>
        <taxon>Fusarium lateritium species complex</taxon>
    </lineage>
</organism>
<reference evidence="2" key="1">
    <citation type="journal article" date="2020" name="BMC Genomics">
        <title>Correction to: Identification and distribution of gene clusters required for synthesis of sphingolipid metabolism inhibitors in diverse species of the filamentous fungus Fusarium.</title>
        <authorList>
            <person name="Kim H.S."/>
            <person name="Lohmar J.M."/>
            <person name="Busman M."/>
            <person name="Brown D.W."/>
            <person name="Naumann T.A."/>
            <person name="Divon H.H."/>
            <person name="Lysoe E."/>
            <person name="Uhlig S."/>
            <person name="Proctor R.H."/>
        </authorList>
    </citation>
    <scope>NUCLEOTIDE SEQUENCE</scope>
    <source>
        <strain evidence="2">NRRL 20472</strain>
    </source>
</reference>